<accession>A0ABP8J4D7</accession>
<sequence>MASPHTPEGDALAERRVARRRALLDAGVGLLGAPDGPAVNVRSVCRSTSITERYFYETFGSRDEYVRAVYHDVSEQARAALAGTVAAHGGETADLARAAVDAFVGLMIERPERGRVLLLAPYRDGALSALGLGHMPDFFALVEATLPRGGPPQERALTAVELVGALTALFTQFLTDGLPVGRDALVGHCVAMLTAAAERVAG</sequence>
<dbReference type="SUPFAM" id="SSF46689">
    <property type="entry name" value="Homeodomain-like"/>
    <property type="match status" value="1"/>
</dbReference>
<organism evidence="1 2">
    <name type="scientific">Tsukamurella soli</name>
    <dbReference type="NCBI Taxonomy" id="644556"/>
    <lineage>
        <taxon>Bacteria</taxon>
        <taxon>Bacillati</taxon>
        <taxon>Actinomycetota</taxon>
        <taxon>Actinomycetes</taxon>
        <taxon>Mycobacteriales</taxon>
        <taxon>Tsukamurellaceae</taxon>
        <taxon>Tsukamurella</taxon>
    </lineage>
</organism>
<comment type="caution">
    <text evidence="1">The sequence shown here is derived from an EMBL/GenBank/DDBJ whole genome shotgun (WGS) entry which is preliminary data.</text>
</comment>
<evidence type="ECO:0000313" key="2">
    <source>
        <dbReference type="Proteomes" id="UP001500635"/>
    </source>
</evidence>
<dbReference type="Proteomes" id="UP001500635">
    <property type="component" value="Unassembled WGS sequence"/>
</dbReference>
<dbReference type="RefSeq" id="WP_344990484.1">
    <property type="nucleotide sequence ID" value="NZ_BAABFR010000005.1"/>
</dbReference>
<name>A0ABP8J4D7_9ACTN</name>
<protein>
    <submittedName>
        <fullName evidence="1">TetR/AcrR family transcriptional regulator</fullName>
    </submittedName>
</protein>
<keyword evidence="2" id="KW-1185">Reference proteome</keyword>
<dbReference type="EMBL" id="BAABFR010000005">
    <property type="protein sequence ID" value="GAA4384707.1"/>
    <property type="molecule type" value="Genomic_DNA"/>
</dbReference>
<gene>
    <name evidence="1" type="ORF">GCM10023147_05450</name>
</gene>
<reference evidence="2" key="1">
    <citation type="journal article" date="2019" name="Int. J. Syst. Evol. Microbiol.">
        <title>The Global Catalogue of Microorganisms (GCM) 10K type strain sequencing project: providing services to taxonomists for standard genome sequencing and annotation.</title>
        <authorList>
            <consortium name="The Broad Institute Genomics Platform"/>
            <consortium name="The Broad Institute Genome Sequencing Center for Infectious Disease"/>
            <person name="Wu L."/>
            <person name="Ma J."/>
        </authorList>
    </citation>
    <scope>NUCLEOTIDE SEQUENCE [LARGE SCALE GENOMIC DNA]</scope>
    <source>
        <strain evidence="2">JCM 17688</strain>
    </source>
</reference>
<proteinExistence type="predicted"/>
<evidence type="ECO:0000313" key="1">
    <source>
        <dbReference type="EMBL" id="GAA4384707.1"/>
    </source>
</evidence>
<dbReference type="Gene3D" id="1.10.357.10">
    <property type="entry name" value="Tetracycline Repressor, domain 2"/>
    <property type="match status" value="1"/>
</dbReference>
<dbReference type="InterPro" id="IPR009057">
    <property type="entry name" value="Homeodomain-like_sf"/>
</dbReference>